<dbReference type="EMBL" id="MU853225">
    <property type="protein sequence ID" value="KAK4125888.1"/>
    <property type="molecule type" value="Genomic_DNA"/>
</dbReference>
<gene>
    <name evidence="1" type="ORF">N657DRAFT_654395</name>
</gene>
<reference evidence="1" key="2">
    <citation type="submission" date="2023-05" db="EMBL/GenBank/DDBJ databases">
        <authorList>
            <consortium name="Lawrence Berkeley National Laboratory"/>
            <person name="Steindorff A."/>
            <person name="Hensen N."/>
            <person name="Bonometti L."/>
            <person name="Westerberg I."/>
            <person name="Brannstrom I.O."/>
            <person name="Guillou S."/>
            <person name="Cros-Aarteil S."/>
            <person name="Calhoun S."/>
            <person name="Haridas S."/>
            <person name="Kuo A."/>
            <person name="Mondo S."/>
            <person name="Pangilinan J."/>
            <person name="Riley R."/>
            <person name="Labutti K."/>
            <person name="Andreopoulos B."/>
            <person name="Lipzen A."/>
            <person name="Chen C."/>
            <person name="Yanf M."/>
            <person name="Daum C."/>
            <person name="Ng V."/>
            <person name="Clum A."/>
            <person name="Ohm R."/>
            <person name="Martin F."/>
            <person name="Silar P."/>
            <person name="Natvig D."/>
            <person name="Lalanne C."/>
            <person name="Gautier V."/>
            <person name="Ament-Velasquez S.L."/>
            <person name="Kruys A."/>
            <person name="Hutchinson M.I."/>
            <person name="Powell A.J."/>
            <person name="Barry K."/>
            <person name="Miller A.N."/>
            <person name="Grigoriev I.V."/>
            <person name="Debuchy R."/>
            <person name="Gladieux P."/>
            <person name="Thoren M.H."/>
            <person name="Johannesson H."/>
        </authorList>
    </citation>
    <scope>NUCLEOTIDE SEQUENCE</scope>
    <source>
        <strain evidence="1">CBS 731.68</strain>
    </source>
</reference>
<comment type="caution">
    <text evidence="1">The sequence shown here is derived from an EMBL/GenBank/DDBJ whole genome shotgun (WGS) entry which is preliminary data.</text>
</comment>
<sequence length="166" mass="18961">MTVQYTTNTEDTSADTRILSVALGHYSTPDNYINDGKHAVIVRSEVERIQFWVTSVPYAQILNKYAYLVVISTEMKANATLHPTVTPKLMSHSNVNKLLLRRPRNQYTVYRQWMSAKIHASNTGLTAASQIVARAWRAEKSNLPLSWRNLHRDPMTVDERLIQAGY</sequence>
<dbReference type="GeneID" id="87831272"/>
<reference evidence="1" key="1">
    <citation type="journal article" date="2023" name="Mol. Phylogenet. Evol.">
        <title>Genome-scale phylogeny and comparative genomics of the fungal order Sordariales.</title>
        <authorList>
            <person name="Hensen N."/>
            <person name="Bonometti L."/>
            <person name="Westerberg I."/>
            <person name="Brannstrom I.O."/>
            <person name="Guillou S."/>
            <person name="Cros-Aarteil S."/>
            <person name="Calhoun S."/>
            <person name="Haridas S."/>
            <person name="Kuo A."/>
            <person name="Mondo S."/>
            <person name="Pangilinan J."/>
            <person name="Riley R."/>
            <person name="LaButti K."/>
            <person name="Andreopoulos B."/>
            <person name="Lipzen A."/>
            <person name="Chen C."/>
            <person name="Yan M."/>
            <person name="Daum C."/>
            <person name="Ng V."/>
            <person name="Clum A."/>
            <person name="Steindorff A."/>
            <person name="Ohm R.A."/>
            <person name="Martin F."/>
            <person name="Silar P."/>
            <person name="Natvig D.O."/>
            <person name="Lalanne C."/>
            <person name="Gautier V."/>
            <person name="Ament-Velasquez S.L."/>
            <person name="Kruys A."/>
            <person name="Hutchinson M.I."/>
            <person name="Powell A.J."/>
            <person name="Barry K."/>
            <person name="Miller A.N."/>
            <person name="Grigoriev I.V."/>
            <person name="Debuchy R."/>
            <person name="Gladieux P."/>
            <person name="Hiltunen Thoren M."/>
            <person name="Johannesson H."/>
        </authorList>
    </citation>
    <scope>NUCLEOTIDE SEQUENCE</scope>
    <source>
        <strain evidence="1">CBS 731.68</strain>
    </source>
</reference>
<evidence type="ECO:0000313" key="1">
    <source>
        <dbReference type="EMBL" id="KAK4125888.1"/>
    </source>
</evidence>
<dbReference type="AlphaFoldDB" id="A0AAN6Z606"/>
<proteinExistence type="predicted"/>
<evidence type="ECO:0000313" key="2">
    <source>
        <dbReference type="Proteomes" id="UP001302602"/>
    </source>
</evidence>
<dbReference type="Proteomes" id="UP001302602">
    <property type="component" value="Unassembled WGS sequence"/>
</dbReference>
<accession>A0AAN6Z606</accession>
<name>A0AAN6Z606_9PEZI</name>
<dbReference type="InterPro" id="IPR036910">
    <property type="entry name" value="HMG_box_dom_sf"/>
</dbReference>
<keyword evidence="2" id="KW-1185">Reference proteome</keyword>
<organism evidence="1 2">
    <name type="scientific">Parathielavia appendiculata</name>
    <dbReference type="NCBI Taxonomy" id="2587402"/>
    <lineage>
        <taxon>Eukaryota</taxon>
        <taxon>Fungi</taxon>
        <taxon>Dikarya</taxon>
        <taxon>Ascomycota</taxon>
        <taxon>Pezizomycotina</taxon>
        <taxon>Sordariomycetes</taxon>
        <taxon>Sordariomycetidae</taxon>
        <taxon>Sordariales</taxon>
        <taxon>Chaetomiaceae</taxon>
        <taxon>Parathielavia</taxon>
    </lineage>
</organism>
<protein>
    <submittedName>
        <fullName evidence="1">Uncharacterized protein</fullName>
    </submittedName>
</protein>
<dbReference type="RefSeq" id="XP_062649659.1">
    <property type="nucleotide sequence ID" value="XM_062794503.1"/>
</dbReference>
<dbReference type="SUPFAM" id="SSF47095">
    <property type="entry name" value="HMG-box"/>
    <property type="match status" value="1"/>
</dbReference>